<dbReference type="AlphaFoldDB" id="A0A7R9PBF8"/>
<sequence length="213" mass="23533">MQDSDHRLLLVADTWDGTVEEEKDNWGGLKKGSHENFDSKIDWMLERDGVGSKFLFSQLLNSELSTCSFPCGKIISGQIHPDLGQIFPELRQIWDISEANLAFPDLANSSFGPDLTVFHIVKAGGMRITQHKGSKDEKESKPSKEKEQLEPEAGSLKVSTSPPKSLTISGAPVRGNADFPTEAVQSFHDKPVPTHDPRPAHSTKPSVIHQPRK</sequence>
<feature type="region of interest" description="Disordered" evidence="1">
    <location>
        <begin position="128"/>
        <end position="213"/>
    </location>
</feature>
<feature type="compositionally biased region" description="Polar residues" evidence="1">
    <location>
        <begin position="157"/>
        <end position="168"/>
    </location>
</feature>
<proteinExistence type="predicted"/>
<dbReference type="PANTHER" id="PTHR13177">
    <property type="entry name" value="DEATH-ASSOCIATED PROTEIN 1"/>
    <property type="match status" value="1"/>
</dbReference>
<reference evidence="2" key="1">
    <citation type="submission" date="2020-11" db="EMBL/GenBank/DDBJ databases">
        <authorList>
            <person name="Tran Van P."/>
        </authorList>
    </citation>
    <scope>NUCLEOTIDE SEQUENCE</scope>
</reference>
<dbReference type="EMBL" id="OE184564">
    <property type="protein sequence ID" value="CAD7576692.1"/>
    <property type="molecule type" value="Genomic_DNA"/>
</dbReference>
<organism evidence="2">
    <name type="scientific">Timema californicum</name>
    <name type="common">California timema</name>
    <name type="synonym">Walking stick</name>
    <dbReference type="NCBI Taxonomy" id="61474"/>
    <lineage>
        <taxon>Eukaryota</taxon>
        <taxon>Metazoa</taxon>
        <taxon>Ecdysozoa</taxon>
        <taxon>Arthropoda</taxon>
        <taxon>Hexapoda</taxon>
        <taxon>Insecta</taxon>
        <taxon>Pterygota</taxon>
        <taxon>Neoptera</taxon>
        <taxon>Polyneoptera</taxon>
        <taxon>Phasmatodea</taxon>
        <taxon>Timematodea</taxon>
        <taxon>Timematoidea</taxon>
        <taxon>Timematidae</taxon>
        <taxon>Timema</taxon>
    </lineage>
</organism>
<protein>
    <submittedName>
        <fullName evidence="2">(California timema) hypothetical protein</fullName>
    </submittedName>
</protein>
<dbReference type="InterPro" id="IPR024130">
    <property type="entry name" value="DAP1/DAPL1"/>
</dbReference>
<dbReference type="PANTHER" id="PTHR13177:SF4">
    <property type="entry name" value="GEO09647P1"/>
    <property type="match status" value="1"/>
</dbReference>
<evidence type="ECO:0000256" key="1">
    <source>
        <dbReference type="SAM" id="MobiDB-lite"/>
    </source>
</evidence>
<dbReference type="Pfam" id="PF15228">
    <property type="entry name" value="DAP"/>
    <property type="match status" value="1"/>
</dbReference>
<dbReference type="GO" id="GO:0010507">
    <property type="term" value="P:negative regulation of autophagy"/>
    <property type="evidence" value="ECO:0007669"/>
    <property type="project" value="TreeGrafter"/>
</dbReference>
<dbReference type="GO" id="GO:0034198">
    <property type="term" value="P:cellular response to amino acid starvation"/>
    <property type="evidence" value="ECO:0007669"/>
    <property type="project" value="TreeGrafter"/>
</dbReference>
<name>A0A7R9PBF8_TIMCA</name>
<feature type="compositionally biased region" description="Basic and acidic residues" evidence="1">
    <location>
        <begin position="187"/>
        <end position="199"/>
    </location>
</feature>
<accession>A0A7R9PBF8</accession>
<feature type="compositionally biased region" description="Basic and acidic residues" evidence="1">
    <location>
        <begin position="133"/>
        <end position="149"/>
    </location>
</feature>
<evidence type="ECO:0000313" key="2">
    <source>
        <dbReference type="EMBL" id="CAD7576692.1"/>
    </source>
</evidence>
<gene>
    <name evidence="2" type="ORF">TCMB3V08_LOCUS9257</name>
</gene>
<dbReference type="GO" id="GO:0070513">
    <property type="term" value="F:death domain binding"/>
    <property type="evidence" value="ECO:0007669"/>
    <property type="project" value="TreeGrafter"/>
</dbReference>
<dbReference type="GO" id="GO:0097190">
    <property type="term" value="P:apoptotic signaling pathway"/>
    <property type="evidence" value="ECO:0007669"/>
    <property type="project" value="TreeGrafter"/>
</dbReference>